<dbReference type="Gene3D" id="1.10.510.10">
    <property type="entry name" value="Transferase(Phosphotransferase) domain 1"/>
    <property type="match status" value="1"/>
</dbReference>
<reference evidence="7" key="1">
    <citation type="journal article" date="2020" name="Stud. Mycol.">
        <title>101 Dothideomycetes genomes: a test case for predicting lifestyles and emergence of pathogens.</title>
        <authorList>
            <person name="Haridas S."/>
            <person name="Albert R."/>
            <person name="Binder M."/>
            <person name="Bloem J."/>
            <person name="Labutti K."/>
            <person name="Salamov A."/>
            <person name="Andreopoulos B."/>
            <person name="Baker S."/>
            <person name="Barry K."/>
            <person name="Bills G."/>
            <person name="Bluhm B."/>
            <person name="Cannon C."/>
            <person name="Castanera R."/>
            <person name="Culley D."/>
            <person name="Daum C."/>
            <person name="Ezra D."/>
            <person name="Gonzalez J."/>
            <person name="Henrissat B."/>
            <person name="Kuo A."/>
            <person name="Liang C."/>
            <person name="Lipzen A."/>
            <person name="Lutzoni F."/>
            <person name="Magnuson J."/>
            <person name="Mondo S."/>
            <person name="Nolan M."/>
            <person name="Ohm R."/>
            <person name="Pangilinan J."/>
            <person name="Park H.-J."/>
            <person name="Ramirez L."/>
            <person name="Alfaro M."/>
            <person name="Sun H."/>
            <person name="Tritt A."/>
            <person name="Yoshinaga Y."/>
            <person name="Zwiers L.-H."/>
            <person name="Turgeon B."/>
            <person name="Goodwin S."/>
            <person name="Spatafora J."/>
            <person name="Crous P."/>
            <person name="Grigoriev I."/>
        </authorList>
    </citation>
    <scope>NUCLEOTIDE SEQUENCE</scope>
    <source>
        <strain evidence="7">SCOH1-5</strain>
    </source>
</reference>
<evidence type="ECO:0000256" key="2">
    <source>
        <dbReference type="ARBA" id="ARBA00022741"/>
    </source>
</evidence>
<dbReference type="PANTHER" id="PTHR43671">
    <property type="entry name" value="SERINE/THREONINE-PROTEIN KINASE NEK"/>
    <property type="match status" value="1"/>
</dbReference>
<sequence>MSQYRGNGYGTIAPSSLSFNGIYGAAFVGLQSEIQKTNIADQGQQSAEFGSVAFINTASSSSFMLTSMRPAAALIEPQKIGDFSFSRDYDHIRTLAYCSEGPVHLVKHRETGEQFVIKQVPATGELPNEAALLEKIQKHPNIIEIADVREGYTENGLTDDIVTPFADLGDVHNLADHFATNECHIPREFILLFVSSMIDALAYIHHGDFSYDAETDTINSLSERQFSIVHRDVKPLNIFMRSTNEVLPQIQLADFGLACRSDQNYGIAGTTIYQAPEILKRAKDEQDPIFCSTNFDRRNICTKEGDMYAFGASIYQLIFLRYYNADADIDDEIQYTPMYNDRSIRDLMQSCLAYSPDERPTARSLHKLSASIKTELAEWVENGGRFPVNMWPDPMNSDKKREERQAKNKKMLTGEAQTLFDAEASDCSIDSHVHNDAPTSSHLQQPTPSSSLKSEKLSPRKISSWSSSFRMPPPVSDILSNFIGQVPLVRTRE</sequence>
<protein>
    <recommendedName>
        <fullName evidence="6">Protein kinase domain-containing protein</fullName>
    </recommendedName>
</protein>
<evidence type="ECO:0000256" key="4">
    <source>
        <dbReference type="ARBA" id="ARBA00022840"/>
    </source>
</evidence>
<feature type="region of interest" description="Disordered" evidence="5">
    <location>
        <begin position="390"/>
        <end position="409"/>
    </location>
</feature>
<keyword evidence="1" id="KW-0808">Transferase</keyword>
<dbReference type="Pfam" id="PF00069">
    <property type="entry name" value="Pkinase"/>
    <property type="match status" value="1"/>
</dbReference>
<dbReference type="PROSITE" id="PS50011">
    <property type="entry name" value="PROTEIN_KINASE_DOM"/>
    <property type="match status" value="1"/>
</dbReference>
<dbReference type="GO" id="GO:0004674">
    <property type="term" value="F:protein serine/threonine kinase activity"/>
    <property type="evidence" value="ECO:0007669"/>
    <property type="project" value="TreeGrafter"/>
</dbReference>
<dbReference type="CDD" id="cd00180">
    <property type="entry name" value="PKc"/>
    <property type="match status" value="1"/>
</dbReference>
<feature type="compositionally biased region" description="Polar residues" evidence="5">
    <location>
        <begin position="437"/>
        <end position="447"/>
    </location>
</feature>
<feature type="region of interest" description="Disordered" evidence="5">
    <location>
        <begin position="430"/>
        <end position="473"/>
    </location>
</feature>
<evidence type="ECO:0000313" key="7">
    <source>
        <dbReference type="EMBL" id="KAF2208508.1"/>
    </source>
</evidence>
<evidence type="ECO:0000259" key="6">
    <source>
        <dbReference type="PROSITE" id="PS50011"/>
    </source>
</evidence>
<dbReference type="InterPro" id="IPR000719">
    <property type="entry name" value="Prot_kinase_dom"/>
</dbReference>
<dbReference type="EMBL" id="ML992693">
    <property type="protein sequence ID" value="KAF2208508.1"/>
    <property type="molecule type" value="Genomic_DNA"/>
</dbReference>
<dbReference type="InterPro" id="IPR011009">
    <property type="entry name" value="Kinase-like_dom_sf"/>
</dbReference>
<name>A0A6A6F207_9PEZI</name>
<evidence type="ECO:0000313" key="8">
    <source>
        <dbReference type="Proteomes" id="UP000799539"/>
    </source>
</evidence>
<dbReference type="GO" id="GO:0005524">
    <property type="term" value="F:ATP binding"/>
    <property type="evidence" value="ECO:0007669"/>
    <property type="project" value="UniProtKB-KW"/>
</dbReference>
<dbReference type="Proteomes" id="UP000799539">
    <property type="component" value="Unassembled WGS sequence"/>
</dbReference>
<evidence type="ECO:0000256" key="1">
    <source>
        <dbReference type="ARBA" id="ARBA00022679"/>
    </source>
</evidence>
<dbReference type="InterPro" id="IPR050660">
    <property type="entry name" value="NEK_Ser/Thr_kinase"/>
</dbReference>
<proteinExistence type="predicted"/>
<dbReference type="AlphaFoldDB" id="A0A6A6F207"/>
<dbReference type="PANTHER" id="PTHR43671:SF92">
    <property type="entry name" value="SERINE_THREONINE-PROTEIN KINASE NEK10"/>
    <property type="match status" value="1"/>
</dbReference>
<dbReference type="SMART" id="SM00220">
    <property type="entry name" value="S_TKc"/>
    <property type="match status" value="1"/>
</dbReference>
<keyword evidence="2" id="KW-0547">Nucleotide-binding</keyword>
<feature type="domain" description="Protein kinase" evidence="6">
    <location>
        <begin position="89"/>
        <end position="380"/>
    </location>
</feature>
<keyword evidence="3" id="KW-0418">Kinase</keyword>
<feature type="compositionally biased region" description="Basic and acidic residues" evidence="5">
    <location>
        <begin position="396"/>
        <end position="406"/>
    </location>
</feature>
<dbReference type="InterPro" id="IPR008271">
    <property type="entry name" value="Ser/Thr_kinase_AS"/>
</dbReference>
<accession>A0A6A6F207</accession>
<dbReference type="OrthoDB" id="310217at2759"/>
<dbReference type="PROSITE" id="PS00108">
    <property type="entry name" value="PROTEIN_KINASE_ST"/>
    <property type="match status" value="1"/>
</dbReference>
<gene>
    <name evidence="7" type="ORF">CERZMDRAFT_101257</name>
</gene>
<dbReference type="Gene3D" id="3.30.200.20">
    <property type="entry name" value="Phosphorylase Kinase, domain 1"/>
    <property type="match status" value="1"/>
</dbReference>
<keyword evidence="4" id="KW-0067">ATP-binding</keyword>
<evidence type="ECO:0000256" key="5">
    <source>
        <dbReference type="SAM" id="MobiDB-lite"/>
    </source>
</evidence>
<dbReference type="SUPFAM" id="SSF56112">
    <property type="entry name" value="Protein kinase-like (PK-like)"/>
    <property type="match status" value="1"/>
</dbReference>
<evidence type="ECO:0000256" key="3">
    <source>
        <dbReference type="ARBA" id="ARBA00022777"/>
    </source>
</evidence>
<keyword evidence="8" id="KW-1185">Reference proteome</keyword>
<organism evidence="7 8">
    <name type="scientific">Cercospora zeae-maydis SCOH1-5</name>
    <dbReference type="NCBI Taxonomy" id="717836"/>
    <lineage>
        <taxon>Eukaryota</taxon>
        <taxon>Fungi</taxon>
        <taxon>Dikarya</taxon>
        <taxon>Ascomycota</taxon>
        <taxon>Pezizomycotina</taxon>
        <taxon>Dothideomycetes</taxon>
        <taxon>Dothideomycetidae</taxon>
        <taxon>Mycosphaerellales</taxon>
        <taxon>Mycosphaerellaceae</taxon>
        <taxon>Cercospora</taxon>
    </lineage>
</organism>